<dbReference type="EMBL" id="QJKJ01006886">
    <property type="protein sequence ID" value="RDX85030.1"/>
    <property type="molecule type" value="Genomic_DNA"/>
</dbReference>
<feature type="region of interest" description="Disordered" evidence="1">
    <location>
        <begin position="171"/>
        <end position="204"/>
    </location>
</feature>
<sequence length="218" mass="24076">MINAARGGALMDKMPAAVRHLISNMASNTQQFRIKGADPSRMLNEVDAIDNLRLDNQFIELTSLIRQLAGEQHQPSITVRVCGICTFVEHPTDMCPILQETESTILRVLIAEPEIPSTTIPTTTTESAIIGKLIIFRGPDEAVGDKQPGVLVDYELQQHAILAEFKCHDPRPQNVGGRELPQQATPQQRSRPTDAKSEPDVDLLVPQQARFVPLPFPT</sequence>
<evidence type="ECO:0000313" key="3">
    <source>
        <dbReference type="Proteomes" id="UP000257109"/>
    </source>
</evidence>
<protein>
    <submittedName>
        <fullName evidence="2">Uncharacterized protein</fullName>
    </submittedName>
</protein>
<accession>A0A371G383</accession>
<proteinExistence type="predicted"/>
<dbReference type="Proteomes" id="UP000257109">
    <property type="component" value="Unassembled WGS sequence"/>
</dbReference>
<keyword evidence="3" id="KW-1185">Reference proteome</keyword>
<comment type="caution">
    <text evidence="2">The sequence shown here is derived from an EMBL/GenBank/DDBJ whole genome shotgun (WGS) entry which is preliminary data.</text>
</comment>
<reference evidence="2" key="1">
    <citation type="submission" date="2018-05" db="EMBL/GenBank/DDBJ databases">
        <title>Draft genome of Mucuna pruriens seed.</title>
        <authorList>
            <person name="Nnadi N.E."/>
            <person name="Vos R."/>
            <person name="Hasami M.H."/>
            <person name="Devisetty U.K."/>
            <person name="Aguiy J.C."/>
        </authorList>
    </citation>
    <scope>NUCLEOTIDE SEQUENCE [LARGE SCALE GENOMIC DNA]</scope>
    <source>
        <strain evidence="2">JCA_2017</strain>
    </source>
</reference>
<evidence type="ECO:0000256" key="1">
    <source>
        <dbReference type="SAM" id="MobiDB-lite"/>
    </source>
</evidence>
<organism evidence="2 3">
    <name type="scientific">Mucuna pruriens</name>
    <name type="common">Velvet bean</name>
    <name type="synonym">Dolichos pruriens</name>
    <dbReference type="NCBI Taxonomy" id="157652"/>
    <lineage>
        <taxon>Eukaryota</taxon>
        <taxon>Viridiplantae</taxon>
        <taxon>Streptophyta</taxon>
        <taxon>Embryophyta</taxon>
        <taxon>Tracheophyta</taxon>
        <taxon>Spermatophyta</taxon>
        <taxon>Magnoliopsida</taxon>
        <taxon>eudicotyledons</taxon>
        <taxon>Gunneridae</taxon>
        <taxon>Pentapetalae</taxon>
        <taxon>rosids</taxon>
        <taxon>fabids</taxon>
        <taxon>Fabales</taxon>
        <taxon>Fabaceae</taxon>
        <taxon>Papilionoideae</taxon>
        <taxon>50 kb inversion clade</taxon>
        <taxon>NPAAA clade</taxon>
        <taxon>indigoferoid/millettioid clade</taxon>
        <taxon>Phaseoleae</taxon>
        <taxon>Mucuna</taxon>
    </lineage>
</organism>
<gene>
    <name evidence="2" type="ORF">CR513_33828</name>
</gene>
<dbReference type="AlphaFoldDB" id="A0A371G383"/>
<dbReference type="OrthoDB" id="694103at2759"/>
<evidence type="ECO:0000313" key="2">
    <source>
        <dbReference type="EMBL" id="RDX85030.1"/>
    </source>
</evidence>
<name>A0A371G383_MUCPR</name>
<feature type="non-terminal residue" evidence="2">
    <location>
        <position position="1"/>
    </location>
</feature>